<gene>
    <name evidence="3" type="ORF">F0M18_15795</name>
</gene>
<dbReference type="InterPro" id="IPR027417">
    <property type="entry name" value="P-loop_NTPase"/>
</dbReference>
<dbReference type="Gene3D" id="3.40.50.300">
    <property type="entry name" value="P-loop containing nucleotide triphosphate hydrolases"/>
    <property type="match status" value="1"/>
</dbReference>
<feature type="repeat" description="TPR" evidence="2">
    <location>
        <begin position="203"/>
        <end position="236"/>
    </location>
</feature>
<dbReference type="PROSITE" id="PS50293">
    <property type="entry name" value="TPR_REGION"/>
    <property type="match status" value="1"/>
</dbReference>
<feature type="repeat" description="TPR" evidence="2">
    <location>
        <begin position="67"/>
        <end position="100"/>
    </location>
</feature>
<dbReference type="SUPFAM" id="SSF52540">
    <property type="entry name" value="P-loop containing nucleoside triphosphate hydrolases"/>
    <property type="match status" value="1"/>
</dbReference>
<sequence length="574" mass="63192">MSITKAQLAMREGRLPEARQLLEAVVRNGPSNPEVHYNLAMVLVRLKAYTEAASQFRHCLRHAPGHVDLLNNLGNALRLSGQHQEAQRTIDEALASAPRHAALRCNRGWLQLAMDNPPAAAADFRSVLEQNKDIEDAWHGLLKALIAQAKWREAASVGEIATQRFANSSSLWNALGVTHSKQHAPDNAMPCFRKAAQLDSSNAEALVNLGICAEQTGDLDVAERSLLRALELNPDHPGAHFHLANLSTHRGSAAEVSAIERAIDRHQTESAKVELHFAAGKALAKLGEHRRAFQHFQAARKQRARAEDFDLAAAIDALTPPALALGPQPATDARMRIFVVGMPRSGTTLVDQILASHSQVHSLGEARVAEKLASRLQSLSSTQVHRTLDGHDSAEIARWLRQQMSTSTPKAAIVETSPGSFTMLGALAQLLPEAVFIHCTRNHLDNCVSLFETPLTGPHGYANTLSGLGQYYSAYRHTMAHWQAMYPQRIHNVAYEDLVSNPHSTISRLLDHCKLPVEDTCLSFHQHSRNVMTPSAAQVRQPVTTRSIGRWRHYEEFLSPLRKTLQDCPSQGKA</sequence>
<organism evidence="3 4">
    <name type="scientific">Pseudohalioglobus sediminis</name>
    <dbReference type="NCBI Taxonomy" id="2606449"/>
    <lineage>
        <taxon>Bacteria</taxon>
        <taxon>Pseudomonadati</taxon>
        <taxon>Pseudomonadota</taxon>
        <taxon>Gammaproteobacteria</taxon>
        <taxon>Cellvibrionales</taxon>
        <taxon>Halieaceae</taxon>
        <taxon>Pseudohalioglobus</taxon>
    </lineage>
</organism>
<dbReference type="Gene3D" id="1.25.40.10">
    <property type="entry name" value="Tetratricopeptide repeat domain"/>
    <property type="match status" value="2"/>
</dbReference>
<keyword evidence="1" id="KW-0808">Transferase</keyword>
<dbReference type="EMBL" id="VTUX01000008">
    <property type="protein sequence ID" value="KAA1189138.1"/>
    <property type="molecule type" value="Genomic_DNA"/>
</dbReference>
<evidence type="ECO:0000313" key="4">
    <source>
        <dbReference type="Proteomes" id="UP000323708"/>
    </source>
</evidence>
<dbReference type="InterPro" id="IPR019734">
    <property type="entry name" value="TPR_rpt"/>
</dbReference>
<evidence type="ECO:0000313" key="3">
    <source>
        <dbReference type="EMBL" id="KAA1189138.1"/>
    </source>
</evidence>
<accession>A0A5B0WRQ7</accession>
<dbReference type="PROSITE" id="PS50005">
    <property type="entry name" value="TPR"/>
    <property type="match status" value="4"/>
</dbReference>
<proteinExistence type="predicted"/>
<evidence type="ECO:0000256" key="1">
    <source>
        <dbReference type="ARBA" id="ARBA00022679"/>
    </source>
</evidence>
<dbReference type="InterPro" id="IPR011990">
    <property type="entry name" value="TPR-like_helical_dom_sf"/>
</dbReference>
<dbReference type="InterPro" id="IPR026634">
    <property type="entry name" value="TPST-like"/>
</dbReference>
<dbReference type="RefSeq" id="WP_149612436.1">
    <property type="nucleotide sequence ID" value="NZ_VTUX01000008.1"/>
</dbReference>
<name>A0A5B0WRQ7_9GAMM</name>
<dbReference type="SMART" id="SM00028">
    <property type="entry name" value="TPR"/>
    <property type="match status" value="6"/>
</dbReference>
<dbReference type="PANTHER" id="PTHR12788:SF10">
    <property type="entry name" value="PROTEIN-TYROSINE SULFOTRANSFERASE"/>
    <property type="match status" value="1"/>
</dbReference>
<dbReference type="Pfam" id="PF13469">
    <property type="entry name" value="Sulfotransfer_3"/>
    <property type="match status" value="1"/>
</dbReference>
<feature type="repeat" description="TPR" evidence="2">
    <location>
        <begin position="169"/>
        <end position="202"/>
    </location>
</feature>
<dbReference type="AlphaFoldDB" id="A0A5B0WRQ7"/>
<keyword evidence="4" id="KW-1185">Reference proteome</keyword>
<dbReference type="PANTHER" id="PTHR12788">
    <property type="entry name" value="PROTEIN-TYROSINE SULFOTRANSFERASE 2"/>
    <property type="match status" value="1"/>
</dbReference>
<dbReference type="SUPFAM" id="SSF48452">
    <property type="entry name" value="TPR-like"/>
    <property type="match status" value="1"/>
</dbReference>
<reference evidence="3 4" key="1">
    <citation type="submission" date="2019-09" db="EMBL/GenBank/DDBJ databases">
        <authorList>
            <person name="Chen X.-Y."/>
        </authorList>
    </citation>
    <scope>NUCLEOTIDE SEQUENCE [LARGE SCALE GENOMIC DNA]</scope>
    <source>
        <strain evidence="3 4">NY5</strain>
    </source>
</reference>
<keyword evidence="2" id="KW-0802">TPR repeat</keyword>
<evidence type="ECO:0000256" key="2">
    <source>
        <dbReference type="PROSITE-ProRule" id="PRU00339"/>
    </source>
</evidence>
<dbReference type="GO" id="GO:0008476">
    <property type="term" value="F:protein-tyrosine sulfotransferase activity"/>
    <property type="evidence" value="ECO:0007669"/>
    <property type="project" value="InterPro"/>
</dbReference>
<comment type="caution">
    <text evidence="3">The sequence shown here is derived from an EMBL/GenBank/DDBJ whole genome shotgun (WGS) entry which is preliminary data.</text>
</comment>
<dbReference type="Proteomes" id="UP000323708">
    <property type="component" value="Unassembled WGS sequence"/>
</dbReference>
<dbReference type="Pfam" id="PF14559">
    <property type="entry name" value="TPR_19"/>
    <property type="match status" value="1"/>
</dbReference>
<protein>
    <submittedName>
        <fullName evidence="3">Tetratricopeptide repeat protein</fullName>
    </submittedName>
</protein>
<dbReference type="Pfam" id="PF13432">
    <property type="entry name" value="TPR_16"/>
    <property type="match status" value="2"/>
</dbReference>
<feature type="repeat" description="TPR" evidence="2">
    <location>
        <begin position="33"/>
        <end position="66"/>
    </location>
</feature>